<dbReference type="InterPro" id="IPR002177">
    <property type="entry name" value="DPS_DNA-bd"/>
</dbReference>
<evidence type="ECO:0000256" key="2">
    <source>
        <dbReference type="RuleBase" id="RU003875"/>
    </source>
</evidence>
<evidence type="ECO:0000313" key="5">
    <source>
        <dbReference type="EMBL" id="KAA9327430.1"/>
    </source>
</evidence>
<dbReference type="PANTHER" id="PTHR42932">
    <property type="entry name" value="GENERAL STRESS PROTEIN 20U"/>
    <property type="match status" value="1"/>
</dbReference>
<feature type="coiled-coil region" evidence="3">
    <location>
        <begin position="108"/>
        <end position="135"/>
    </location>
</feature>
<dbReference type="EMBL" id="VTWT01000009">
    <property type="protein sequence ID" value="KAA9327430.1"/>
    <property type="molecule type" value="Genomic_DNA"/>
</dbReference>
<feature type="domain" description="Ferritin/DPS" evidence="4">
    <location>
        <begin position="17"/>
        <end position="156"/>
    </location>
</feature>
<comment type="caution">
    <text evidence="5">The sequence shown here is derived from an EMBL/GenBank/DDBJ whole genome shotgun (WGS) entry which is preliminary data.</text>
</comment>
<dbReference type="PROSITE" id="PS00819">
    <property type="entry name" value="DPS_2"/>
    <property type="match status" value="1"/>
</dbReference>
<evidence type="ECO:0000259" key="4">
    <source>
        <dbReference type="Pfam" id="PF00210"/>
    </source>
</evidence>
<dbReference type="PANTHER" id="PTHR42932:SF3">
    <property type="entry name" value="DNA PROTECTION DURING STARVATION PROTEIN"/>
    <property type="match status" value="1"/>
</dbReference>
<feature type="coiled-coil region" evidence="3">
    <location>
        <begin position="49"/>
        <end position="76"/>
    </location>
</feature>
<protein>
    <submittedName>
        <fullName evidence="5">DNA starvation/stationary phase protection protein</fullName>
    </submittedName>
</protein>
<name>A0A5N1IRQ3_9BACT</name>
<keyword evidence="3" id="KW-0175">Coiled coil</keyword>
<dbReference type="PRINTS" id="PR01346">
    <property type="entry name" value="HELNAPAPROT"/>
</dbReference>
<dbReference type="Proteomes" id="UP000326570">
    <property type="component" value="Unassembled WGS sequence"/>
</dbReference>
<dbReference type="GO" id="GO:0016722">
    <property type="term" value="F:oxidoreductase activity, acting on metal ions"/>
    <property type="evidence" value="ECO:0007669"/>
    <property type="project" value="InterPro"/>
</dbReference>
<accession>A0A5N1IRQ3</accession>
<dbReference type="RefSeq" id="WP_150904933.1">
    <property type="nucleotide sequence ID" value="NZ_VTWT01000009.1"/>
</dbReference>
<evidence type="ECO:0000256" key="1">
    <source>
        <dbReference type="ARBA" id="ARBA00009497"/>
    </source>
</evidence>
<dbReference type="Pfam" id="PF00210">
    <property type="entry name" value="Ferritin"/>
    <property type="match status" value="1"/>
</dbReference>
<evidence type="ECO:0000256" key="3">
    <source>
        <dbReference type="SAM" id="Coils"/>
    </source>
</evidence>
<dbReference type="InterPro" id="IPR023188">
    <property type="entry name" value="DPS_DNA-bd_CS"/>
</dbReference>
<sequence length="157" mass="18202">MELNIGLSPDQLKGSVELLTKVLANANVLYTKTRNYHWNVVSTDFKELHSLFQEQYEQLAEDIDEIAERIRTLGSKAIGTHIEFTQHASLKEYPGEYPDAKTMVGNLLRDHEGLIREMREDVKKCENDFEDKSTADFISQLQQKHEKNAWMLRSYLA</sequence>
<evidence type="ECO:0000313" key="6">
    <source>
        <dbReference type="Proteomes" id="UP000326570"/>
    </source>
</evidence>
<dbReference type="InterPro" id="IPR008331">
    <property type="entry name" value="Ferritin_DPS_dom"/>
</dbReference>
<organism evidence="5 6">
    <name type="scientific">Adhaeribacter soli</name>
    <dbReference type="NCBI Taxonomy" id="2607655"/>
    <lineage>
        <taxon>Bacteria</taxon>
        <taxon>Pseudomonadati</taxon>
        <taxon>Bacteroidota</taxon>
        <taxon>Cytophagia</taxon>
        <taxon>Cytophagales</taxon>
        <taxon>Hymenobacteraceae</taxon>
        <taxon>Adhaeribacter</taxon>
    </lineage>
</organism>
<dbReference type="Gene3D" id="1.20.1260.10">
    <property type="match status" value="1"/>
</dbReference>
<reference evidence="5 6" key="1">
    <citation type="submission" date="2019-09" db="EMBL/GenBank/DDBJ databases">
        <title>Genome sequence of Adhaeribacter sp. M2.</title>
        <authorList>
            <person name="Srinivasan S."/>
        </authorList>
    </citation>
    <scope>NUCLEOTIDE SEQUENCE [LARGE SCALE GENOMIC DNA]</scope>
    <source>
        <strain evidence="5 6">M2</strain>
    </source>
</reference>
<dbReference type="CDD" id="cd01043">
    <property type="entry name" value="DPS"/>
    <property type="match status" value="1"/>
</dbReference>
<dbReference type="PIRSF" id="PIRSF005900">
    <property type="entry name" value="Dps"/>
    <property type="match status" value="1"/>
</dbReference>
<dbReference type="InterPro" id="IPR012347">
    <property type="entry name" value="Ferritin-like"/>
</dbReference>
<dbReference type="SUPFAM" id="SSF47240">
    <property type="entry name" value="Ferritin-like"/>
    <property type="match status" value="1"/>
</dbReference>
<proteinExistence type="inferred from homology"/>
<keyword evidence="6" id="KW-1185">Reference proteome</keyword>
<dbReference type="InterPro" id="IPR009078">
    <property type="entry name" value="Ferritin-like_SF"/>
</dbReference>
<comment type="similarity">
    <text evidence="1 2">Belongs to the Dps family.</text>
</comment>
<dbReference type="AlphaFoldDB" id="A0A5N1IRQ3"/>
<gene>
    <name evidence="5" type="ORF">F0P94_16075</name>
</gene>
<dbReference type="GO" id="GO:0008199">
    <property type="term" value="F:ferric iron binding"/>
    <property type="evidence" value="ECO:0007669"/>
    <property type="project" value="InterPro"/>
</dbReference>